<keyword evidence="4" id="KW-0812">Transmembrane</keyword>
<evidence type="ECO:0000256" key="4">
    <source>
        <dbReference type="SAM" id="Phobius"/>
    </source>
</evidence>
<proteinExistence type="inferred from homology"/>
<feature type="domain" description="FH2" evidence="5">
    <location>
        <begin position="215"/>
        <end position="652"/>
    </location>
</feature>
<evidence type="ECO:0000313" key="7">
    <source>
        <dbReference type="Proteomes" id="UP000653305"/>
    </source>
</evidence>
<protein>
    <recommendedName>
        <fullName evidence="2">Formin-like protein</fullName>
    </recommendedName>
</protein>
<reference evidence="6" key="1">
    <citation type="submission" date="2020-07" db="EMBL/GenBank/DDBJ databases">
        <title>Ethylene signaling mediates host invasion by parasitic plants.</title>
        <authorList>
            <person name="Yoshida S."/>
        </authorList>
    </citation>
    <scope>NUCLEOTIDE SEQUENCE</scope>
    <source>
        <strain evidence="6">Okayama</strain>
    </source>
</reference>
<dbReference type="SUPFAM" id="SSF101447">
    <property type="entry name" value="Formin homology 2 domain (FH2 domain)"/>
    <property type="match status" value="1"/>
</dbReference>
<dbReference type="PANTHER" id="PTHR23213:SF273">
    <property type="entry name" value="FORMIN-LIKE PROTEIN"/>
    <property type="match status" value="1"/>
</dbReference>
<dbReference type="Pfam" id="PF02181">
    <property type="entry name" value="FH2"/>
    <property type="match status" value="1"/>
</dbReference>
<dbReference type="Proteomes" id="UP000653305">
    <property type="component" value="Unassembled WGS sequence"/>
</dbReference>
<dbReference type="PROSITE" id="PS51444">
    <property type="entry name" value="FH2"/>
    <property type="match status" value="1"/>
</dbReference>
<evidence type="ECO:0000256" key="1">
    <source>
        <dbReference type="ARBA" id="ARBA00025793"/>
    </source>
</evidence>
<dbReference type="InterPro" id="IPR042201">
    <property type="entry name" value="FH2_Formin_sf"/>
</dbReference>
<dbReference type="SMART" id="SM00498">
    <property type="entry name" value="FH2"/>
    <property type="match status" value="1"/>
</dbReference>
<evidence type="ECO:0000313" key="6">
    <source>
        <dbReference type="EMBL" id="GFP97687.1"/>
    </source>
</evidence>
<dbReference type="InterPro" id="IPR015425">
    <property type="entry name" value="FH2_Formin"/>
</dbReference>
<dbReference type="Gene3D" id="1.20.58.2220">
    <property type="entry name" value="Formin, FH2 domain"/>
    <property type="match status" value="1"/>
</dbReference>
<dbReference type="AlphaFoldDB" id="A0A830CAA3"/>
<feature type="transmembrane region" description="Helical" evidence="4">
    <location>
        <begin position="6"/>
        <end position="28"/>
    </location>
</feature>
<sequence length="778" mass="86920">MATQIVQVVAITATSSLIIAGMLFYLLYRFTLSRRIKRDKLNSSFRREPETGVPRVEFQQHSTGAIKGLIVDEEGLDMLYVRKFEGGQQFSGCFSKVWYNPLDEEVKRMNDSREEKPNNMSNQPTQEIPLLQEPIRNEYEVEIKKPLSVKQNPLPPPPPPSVSEKGDLETTPKVKPAPPPLPAKKTGLIASNKPPIFPRGVENRESRTKELAEESMKGNGVQMKLKPLHWDKVTANADHSMVWNEINNGSFRFDDDLMETLFGYTTNTHKPTTDKSNKSSHHHANSNSLSSAQIFLLDPRKSQNTAIVLKSLPISRKEILDALLEGRGLNSDTLEKLTKICPTQDEITKILNYNDNPKKLADAESFLYHILKAVPSSFICFKAMLFRSTYVSEILYLKQSLQTLELGCTELRTCRIFFKLLEAILKAGNRLNAGTNRGNAQGFNLNALCRLSDVKSTDGKTTLLHFVVEQVVRSEGKRFLIDKDDDSEKNSDIILDIKNPKKEKDTEHVLLGLKVLESLNTDFVNVKKASEIDCDNLFSMCSILTRKVDEIKGMLKNCKDIESGGFLREMKGFLEDCEEELNVVRDEEKRVVEIMRKTTAYYQAKDKLGINCLQLFVIVKDFLNNVDQVCAEIGTKLKKEKVGTNCVAGSSPPLSPNLRSPVRFQNLELPGIGPAGTSSDSKFLESVTPAPVLGLDFQDPVPSGYPVGLVLGLGTRWTGYPVSKSVPIGFEIGSRNFRPVSTGYGTGSLFLDPVPIPKKLIGYPFLLTPRGYVALKAL</sequence>
<comment type="similarity">
    <text evidence="1">Belongs to the formin-like family. Class-I subfamily.</text>
</comment>
<evidence type="ECO:0000256" key="3">
    <source>
        <dbReference type="SAM" id="MobiDB-lite"/>
    </source>
</evidence>
<name>A0A830CAA3_9LAMI</name>
<comment type="caution">
    <text evidence="6">The sequence shown here is derived from an EMBL/GenBank/DDBJ whole genome shotgun (WGS) entry which is preliminary data.</text>
</comment>
<gene>
    <name evidence="6" type="ORF">PHJA_001912800</name>
</gene>
<dbReference type="InterPro" id="IPR027643">
    <property type="entry name" value="Formin-like_plant"/>
</dbReference>
<feature type="region of interest" description="Disordered" evidence="3">
    <location>
        <begin position="146"/>
        <end position="204"/>
    </location>
</feature>
<evidence type="ECO:0000259" key="5">
    <source>
        <dbReference type="PROSITE" id="PS51444"/>
    </source>
</evidence>
<organism evidence="6 7">
    <name type="scientific">Phtheirospermum japonicum</name>
    <dbReference type="NCBI Taxonomy" id="374723"/>
    <lineage>
        <taxon>Eukaryota</taxon>
        <taxon>Viridiplantae</taxon>
        <taxon>Streptophyta</taxon>
        <taxon>Embryophyta</taxon>
        <taxon>Tracheophyta</taxon>
        <taxon>Spermatophyta</taxon>
        <taxon>Magnoliopsida</taxon>
        <taxon>eudicotyledons</taxon>
        <taxon>Gunneridae</taxon>
        <taxon>Pentapetalae</taxon>
        <taxon>asterids</taxon>
        <taxon>lamiids</taxon>
        <taxon>Lamiales</taxon>
        <taxon>Orobanchaceae</taxon>
        <taxon>Orobanchaceae incertae sedis</taxon>
        <taxon>Phtheirospermum</taxon>
    </lineage>
</organism>
<dbReference type="OrthoDB" id="1668162at2759"/>
<dbReference type="GO" id="GO:0045010">
    <property type="term" value="P:actin nucleation"/>
    <property type="evidence" value="ECO:0007669"/>
    <property type="project" value="InterPro"/>
</dbReference>
<evidence type="ECO:0000256" key="2">
    <source>
        <dbReference type="RuleBase" id="RU361260"/>
    </source>
</evidence>
<keyword evidence="4" id="KW-0472">Membrane</keyword>
<dbReference type="PANTHER" id="PTHR23213">
    <property type="entry name" value="FORMIN-RELATED"/>
    <property type="match status" value="1"/>
</dbReference>
<feature type="region of interest" description="Disordered" evidence="3">
    <location>
        <begin position="109"/>
        <end position="133"/>
    </location>
</feature>
<keyword evidence="7" id="KW-1185">Reference proteome</keyword>
<dbReference type="GO" id="GO:0051015">
    <property type="term" value="F:actin filament binding"/>
    <property type="evidence" value="ECO:0007669"/>
    <property type="project" value="InterPro"/>
</dbReference>
<keyword evidence="4" id="KW-1133">Transmembrane helix</keyword>
<accession>A0A830CAA3</accession>
<dbReference type="EMBL" id="BMAC01000499">
    <property type="protein sequence ID" value="GFP97687.1"/>
    <property type="molecule type" value="Genomic_DNA"/>
</dbReference>